<keyword evidence="1" id="KW-1133">Transmembrane helix</keyword>
<evidence type="ECO:0000313" key="2">
    <source>
        <dbReference type="EMBL" id="AGT08708.1"/>
    </source>
</evidence>
<dbReference type="PATRIC" id="fig|1367847.3.peg.1583"/>
<dbReference type="STRING" id="1367847.JCM7686_1607"/>
<sequence length="178" mass="20512">MIDRMRHRRYVGMVLYALVMLVFLLLRLLPLAPGKVPWPGADLSLCLTLVWVLRRPEQVPVLLIATVFFIEDLLLLRPLGLWTAIVILGTEAARIREPRWRELPFMIEWLRVALLIALMTLGYRIALAIFFVPMPALGQVILQYLATIIAYPVLVVAARWLLGLSRVDYIEAEIMRQR</sequence>
<proteinExistence type="predicted"/>
<evidence type="ECO:0000313" key="3">
    <source>
        <dbReference type="Proteomes" id="UP000015480"/>
    </source>
</evidence>
<keyword evidence="1" id="KW-0812">Transmembrane</keyword>
<keyword evidence="3" id="KW-1185">Reference proteome</keyword>
<dbReference type="EMBL" id="CP006650">
    <property type="protein sequence ID" value="AGT08708.1"/>
    <property type="molecule type" value="Genomic_DNA"/>
</dbReference>
<feature type="transmembrane region" description="Helical" evidence="1">
    <location>
        <begin position="12"/>
        <end position="29"/>
    </location>
</feature>
<dbReference type="AlphaFoldDB" id="S5YB87"/>
<dbReference type="RefSeq" id="WP_020950346.1">
    <property type="nucleotide sequence ID" value="NC_022041.1"/>
</dbReference>
<dbReference type="OrthoDB" id="7629477at2"/>
<feature type="transmembrane region" description="Helical" evidence="1">
    <location>
        <begin position="61"/>
        <end position="88"/>
    </location>
</feature>
<dbReference type="Proteomes" id="UP000015480">
    <property type="component" value="Chromosome"/>
</dbReference>
<gene>
    <name evidence="2" type="ORF">JCM7686_1607</name>
</gene>
<name>S5YB87_PARAH</name>
<reference evidence="2 3" key="1">
    <citation type="journal article" date="2014" name="BMC Genomics">
        <title>Architecture and functions of a multipartite genome of the methylotrophic bacterium Paracoccus aminophilus JCM 7686, containing primary and secondary chromids.</title>
        <authorList>
            <person name="Dziewit L."/>
            <person name="Czarnecki J."/>
            <person name="Wibberg D."/>
            <person name="Radlinska M."/>
            <person name="Mrozek P."/>
            <person name="Szymczak M."/>
            <person name="Schluter A."/>
            <person name="Puhler A."/>
            <person name="Bartosik D."/>
        </authorList>
    </citation>
    <scope>NUCLEOTIDE SEQUENCE [LARGE SCALE GENOMIC DNA]</scope>
    <source>
        <strain evidence="2">JCM 7686</strain>
    </source>
</reference>
<organism evidence="2 3">
    <name type="scientific">Paracoccus aminophilus JCM 7686</name>
    <dbReference type="NCBI Taxonomy" id="1367847"/>
    <lineage>
        <taxon>Bacteria</taxon>
        <taxon>Pseudomonadati</taxon>
        <taxon>Pseudomonadota</taxon>
        <taxon>Alphaproteobacteria</taxon>
        <taxon>Rhodobacterales</taxon>
        <taxon>Paracoccaceae</taxon>
        <taxon>Paracoccus</taxon>
    </lineage>
</organism>
<dbReference type="HOGENOM" id="CLU_128751_0_0_5"/>
<evidence type="ECO:0000256" key="1">
    <source>
        <dbReference type="SAM" id="Phobius"/>
    </source>
</evidence>
<dbReference type="KEGG" id="pami:JCM7686_1607"/>
<protein>
    <submittedName>
        <fullName evidence="2">Rod shape-determining protein MreD</fullName>
    </submittedName>
</protein>
<keyword evidence="1" id="KW-0472">Membrane</keyword>
<accession>S5YB87</accession>
<feature type="transmembrane region" description="Helical" evidence="1">
    <location>
        <begin position="109"/>
        <end position="134"/>
    </location>
</feature>
<dbReference type="eggNOG" id="ENOG5032RJQ">
    <property type="taxonomic scope" value="Bacteria"/>
</dbReference>
<feature type="transmembrane region" description="Helical" evidence="1">
    <location>
        <begin position="140"/>
        <end position="162"/>
    </location>
</feature>